<evidence type="ECO:0000256" key="1">
    <source>
        <dbReference type="ARBA" id="ARBA00006149"/>
    </source>
</evidence>
<evidence type="ECO:0000259" key="5">
    <source>
        <dbReference type="Pfam" id="PF05175"/>
    </source>
</evidence>
<dbReference type="InterPro" id="IPR002052">
    <property type="entry name" value="DNA_methylase_N6_adenine_CS"/>
</dbReference>
<dbReference type="SUPFAM" id="SSF53335">
    <property type="entry name" value="S-adenosyl-L-methionine-dependent methyltransferases"/>
    <property type="match status" value="1"/>
</dbReference>
<dbReference type="Pfam" id="PF05175">
    <property type="entry name" value="MTS"/>
    <property type="match status" value="1"/>
</dbReference>
<feature type="domain" description="DUF7059" evidence="6">
    <location>
        <begin position="30"/>
        <end position="109"/>
    </location>
</feature>
<dbReference type="PANTHER" id="PTHR45875">
    <property type="entry name" value="METHYLTRANSFERASE N6AMT1"/>
    <property type="match status" value="1"/>
</dbReference>
<feature type="domain" description="Methyltransferase small" evidence="5">
    <location>
        <begin position="163"/>
        <end position="286"/>
    </location>
</feature>
<dbReference type="CDD" id="cd02440">
    <property type="entry name" value="AdoMet_MTases"/>
    <property type="match status" value="1"/>
</dbReference>
<dbReference type="GO" id="GO:0008757">
    <property type="term" value="F:S-adenosylmethionine-dependent methyltransferase activity"/>
    <property type="evidence" value="ECO:0007669"/>
    <property type="project" value="TreeGrafter"/>
</dbReference>
<dbReference type="PANTHER" id="PTHR45875:SF1">
    <property type="entry name" value="METHYLTRANSFERASE N6AMT1"/>
    <property type="match status" value="1"/>
</dbReference>
<evidence type="ECO:0000313" key="7">
    <source>
        <dbReference type="EMBL" id="MEH1546099.1"/>
    </source>
</evidence>
<dbReference type="GO" id="GO:0008170">
    <property type="term" value="F:N-methyltransferase activity"/>
    <property type="evidence" value="ECO:0007669"/>
    <property type="project" value="UniProtKB-ARBA"/>
</dbReference>
<gene>
    <name evidence="8" type="ORF">CHT91_11755</name>
    <name evidence="7" type="ORF">V7F78_03510</name>
</gene>
<dbReference type="Proteomes" id="UP000259211">
    <property type="component" value="Unassembled WGS sequence"/>
</dbReference>
<dbReference type="RefSeq" id="WP_016666856.1">
    <property type="nucleotide sequence ID" value="NZ_AP024308.1"/>
</dbReference>
<evidence type="ECO:0000313" key="8">
    <source>
        <dbReference type="EMBL" id="RFT42130.1"/>
    </source>
</evidence>
<dbReference type="EMBL" id="NOWI01000012">
    <property type="protein sequence ID" value="RFT42130.1"/>
    <property type="molecule type" value="Genomic_DNA"/>
</dbReference>
<dbReference type="GO" id="GO:0008276">
    <property type="term" value="F:protein methyltransferase activity"/>
    <property type="evidence" value="ECO:0007669"/>
    <property type="project" value="TreeGrafter"/>
</dbReference>
<comment type="caution">
    <text evidence="8">The sequence shown here is derived from an EMBL/GenBank/DDBJ whole genome shotgun (WGS) entry which is preliminary data.</text>
</comment>
<reference evidence="7" key="2">
    <citation type="submission" date="2024-02" db="EMBL/GenBank/DDBJ databases">
        <title>Bacterial skin colonization with Propionibacterium avidum as a risk factor for Periprosthetic Joint Infections - a single-center prospective study.</title>
        <authorList>
            <person name="Achermann Y."/>
        </authorList>
    </citation>
    <scope>NUCLEOTIDE SEQUENCE</scope>
    <source>
        <strain evidence="7">PAVI-2017310195</strain>
    </source>
</reference>
<keyword evidence="4" id="KW-0949">S-adenosyl-L-methionine</keyword>
<dbReference type="InterPro" id="IPR029063">
    <property type="entry name" value="SAM-dependent_MTases_sf"/>
</dbReference>
<dbReference type="GO" id="GO:0003676">
    <property type="term" value="F:nucleic acid binding"/>
    <property type="evidence" value="ECO:0007669"/>
    <property type="project" value="InterPro"/>
</dbReference>
<accession>A0A3E2D9Q9</accession>
<dbReference type="GO" id="GO:0035657">
    <property type="term" value="C:eRF1 methyltransferase complex"/>
    <property type="evidence" value="ECO:0007669"/>
    <property type="project" value="TreeGrafter"/>
</dbReference>
<protein>
    <submittedName>
        <fullName evidence="7 8">Transferase</fullName>
    </submittedName>
</protein>
<evidence type="ECO:0000256" key="3">
    <source>
        <dbReference type="ARBA" id="ARBA00022679"/>
    </source>
</evidence>
<dbReference type="GO" id="GO:0032259">
    <property type="term" value="P:methylation"/>
    <property type="evidence" value="ECO:0007669"/>
    <property type="project" value="UniProtKB-KW"/>
</dbReference>
<keyword evidence="3 8" id="KW-0808">Transferase</keyword>
<dbReference type="InterPro" id="IPR007848">
    <property type="entry name" value="Small_mtfrase_dom"/>
</dbReference>
<evidence type="ECO:0000259" key="6">
    <source>
        <dbReference type="Pfam" id="PF23186"/>
    </source>
</evidence>
<evidence type="ECO:0000313" key="9">
    <source>
        <dbReference type="Proteomes" id="UP000259211"/>
    </source>
</evidence>
<reference evidence="8 9" key="1">
    <citation type="submission" date="2017-07" db="EMBL/GenBank/DDBJ databases">
        <authorList>
            <person name="Sun Z.S."/>
            <person name="Albrecht U."/>
            <person name="Echele G."/>
            <person name="Lee C.C."/>
        </authorList>
    </citation>
    <scope>NUCLEOTIDE SEQUENCE [LARGE SCALE GENOMIC DNA]</scope>
    <source>
        <strain evidence="8 9">P16-029</strain>
    </source>
</reference>
<dbReference type="InterPro" id="IPR052190">
    <property type="entry name" value="Euk-Arch_PrmC-MTase"/>
</dbReference>
<dbReference type="InterPro" id="IPR055487">
    <property type="entry name" value="DUF7059"/>
</dbReference>
<dbReference type="Pfam" id="PF23186">
    <property type="entry name" value="DUF7059"/>
    <property type="match status" value="1"/>
</dbReference>
<comment type="similarity">
    <text evidence="1">Belongs to the eukaryotic/archaeal PrmC-related family.</text>
</comment>
<keyword evidence="2 7" id="KW-0489">Methyltransferase</keyword>
<name>A0A3E2D9Q9_9ACTN</name>
<dbReference type="AlphaFoldDB" id="A0A3E2D9Q9"/>
<evidence type="ECO:0000256" key="4">
    <source>
        <dbReference type="ARBA" id="ARBA00022691"/>
    </source>
</evidence>
<dbReference type="Proteomes" id="UP001309299">
    <property type="component" value="Unassembled WGS sequence"/>
</dbReference>
<dbReference type="PROSITE" id="PS00092">
    <property type="entry name" value="N6_MTASE"/>
    <property type="match status" value="1"/>
</dbReference>
<dbReference type="Gene3D" id="3.40.50.150">
    <property type="entry name" value="Vaccinia Virus protein VP39"/>
    <property type="match status" value="1"/>
</dbReference>
<organism evidence="8 9">
    <name type="scientific">Cutibacterium avidum</name>
    <dbReference type="NCBI Taxonomy" id="33010"/>
    <lineage>
        <taxon>Bacteria</taxon>
        <taxon>Bacillati</taxon>
        <taxon>Actinomycetota</taxon>
        <taxon>Actinomycetes</taxon>
        <taxon>Propionibacteriales</taxon>
        <taxon>Propionibacteriaceae</taxon>
        <taxon>Cutibacterium</taxon>
    </lineage>
</organism>
<proteinExistence type="inferred from homology"/>
<evidence type="ECO:0000256" key="2">
    <source>
        <dbReference type="ARBA" id="ARBA00022603"/>
    </source>
</evidence>
<sequence length="505" mass="54654">MERPRAKIATMGRHLTADEIEQLRNTFIDIGFLTDPVMAAIGDPGQLGLTRNSTTPAARALVGRTDPLAGAIRLWLLQQQVPAEQLSPLPLETLAEAGIVSVDGPTVRALVDLRPYGSPDDGASGWTVSDLTPGLDRVITKTRSDYVLGVSPASVSLTQMAVPTHVGSALDMGCGCGVQSLHLSRHADRVVATDINPRALQMAELTCRLSHADVDIREGSLYDPAGDDTFDLIVTNPPYVMAPPSPDGQRLVYREGGFSGDGLVEAVVRGAPARLNDGGMLQVLANWAHIGDQPWSERLATWVEGTGCDLWAVEREHLDVCEYIETWLTDAGLDGSPQWRPRYDEWLSYFDTLDVTGVSLGWITLTKAGRDEPDLSFEEWPWQVAQPIGGTMAQRAQAVTWARLSDEDLVARRWRIASDVDNETTGRPGATDPEHIVLRQRRGLCRAVEMTTASGGVLGACDGELTLGQITGAVSAILEVDHEDVLAEVLPLVRECLRHGILEAA</sequence>
<dbReference type="EMBL" id="JBAKUA010000003">
    <property type="protein sequence ID" value="MEH1546099.1"/>
    <property type="molecule type" value="Genomic_DNA"/>
</dbReference>